<dbReference type="Proteomes" id="UP001140094">
    <property type="component" value="Unassembled WGS sequence"/>
</dbReference>
<accession>A0A9W8LTG3</accession>
<feature type="region of interest" description="Disordered" evidence="1">
    <location>
        <begin position="85"/>
        <end position="116"/>
    </location>
</feature>
<feature type="compositionally biased region" description="Gly residues" evidence="1">
    <location>
        <begin position="19"/>
        <end position="33"/>
    </location>
</feature>
<feature type="region of interest" description="Disordered" evidence="1">
    <location>
        <begin position="146"/>
        <end position="177"/>
    </location>
</feature>
<feature type="region of interest" description="Disordered" evidence="1">
    <location>
        <begin position="1"/>
        <end position="73"/>
    </location>
</feature>
<protein>
    <submittedName>
        <fullName evidence="2">Uncharacterized protein</fullName>
    </submittedName>
</protein>
<organism evidence="2 3">
    <name type="scientific">Coemansia guatemalensis</name>
    <dbReference type="NCBI Taxonomy" id="2761395"/>
    <lineage>
        <taxon>Eukaryota</taxon>
        <taxon>Fungi</taxon>
        <taxon>Fungi incertae sedis</taxon>
        <taxon>Zoopagomycota</taxon>
        <taxon>Kickxellomycotina</taxon>
        <taxon>Kickxellomycetes</taxon>
        <taxon>Kickxellales</taxon>
        <taxon>Kickxellaceae</taxon>
        <taxon>Coemansia</taxon>
    </lineage>
</organism>
<dbReference type="OrthoDB" id="5551320at2759"/>
<evidence type="ECO:0000313" key="2">
    <source>
        <dbReference type="EMBL" id="KAJ2804240.1"/>
    </source>
</evidence>
<feature type="compositionally biased region" description="Low complexity" evidence="1">
    <location>
        <begin position="1"/>
        <end position="18"/>
    </location>
</feature>
<sequence length="177" mass="18882">MSSNNNNNNRGRYQPYRGSGPGRGRGGGVGGSRGRGRGMGERQESGDHHNSGKAGGNGPGHLVPVKPSIPSPASTMTWRVLYAVPPNSRPEVGPSGERIPGPFSPPLRPSTPDQPLAALRKPQNELRKENETFVMKQRVQQLLQQAANSPSGGMGTYVGKLSQNNNSLIPVLPRFDN</sequence>
<dbReference type="AlphaFoldDB" id="A0A9W8LTG3"/>
<reference evidence="2" key="1">
    <citation type="submission" date="2022-07" db="EMBL/GenBank/DDBJ databases">
        <title>Phylogenomic reconstructions and comparative analyses of Kickxellomycotina fungi.</title>
        <authorList>
            <person name="Reynolds N.K."/>
            <person name="Stajich J.E."/>
            <person name="Barry K."/>
            <person name="Grigoriev I.V."/>
            <person name="Crous P."/>
            <person name="Smith M.E."/>
        </authorList>
    </citation>
    <scope>NUCLEOTIDE SEQUENCE</scope>
    <source>
        <strain evidence="2">NRRL 1565</strain>
    </source>
</reference>
<evidence type="ECO:0000313" key="3">
    <source>
        <dbReference type="Proteomes" id="UP001140094"/>
    </source>
</evidence>
<keyword evidence="3" id="KW-1185">Reference proteome</keyword>
<gene>
    <name evidence="2" type="ORF">H4R20_002581</name>
</gene>
<dbReference type="EMBL" id="JANBUO010000422">
    <property type="protein sequence ID" value="KAJ2804240.1"/>
    <property type="molecule type" value="Genomic_DNA"/>
</dbReference>
<proteinExistence type="predicted"/>
<name>A0A9W8LTG3_9FUNG</name>
<evidence type="ECO:0000256" key="1">
    <source>
        <dbReference type="SAM" id="MobiDB-lite"/>
    </source>
</evidence>
<feature type="compositionally biased region" description="Basic and acidic residues" evidence="1">
    <location>
        <begin position="38"/>
        <end position="50"/>
    </location>
</feature>
<comment type="caution">
    <text evidence="2">The sequence shown here is derived from an EMBL/GenBank/DDBJ whole genome shotgun (WGS) entry which is preliminary data.</text>
</comment>